<dbReference type="PANTHER" id="PTHR46467">
    <property type="entry name" value="TETHER CONTAINING UBX DOMAIN FOR GLUT4"/>
    <property type="match status" value="1"/>
</dbReference>
<evidence type="ECO:0000313" key="4">
    <source>
        <dbReference type="EMBL" id="KAH3683234.1"/>
    </source>
</evidence>
<dbReference type="GO" id="GO:0005634">
    <property type="term" value="C:nucleus"/>
    <property type="evidence" value="ECO:0007669"/>
    <property type="project" value="TreeGrafter"/>
</dbReference>
<dbReference type="Pfam" id="PF00789">
    <property type="entry name" value="UBX"/>
    <property type="match status" value="1"/>
</dbReference>
<dbReference type="Proteomes" id="UP000774326">
    <property type="component" value="Unassembled WGS sequence"/>
</dbReference>
<evidence type="ECO:0000259" key="3">
    <source>
        <dbReference type="Pfam" id="PF11470"/>
    </source>
</evidence>
<dbReference type="Pfam" id="PF11470">
    <property type="entry name" value="TUG-UBL1"/>
    <property type="match status" value="1"/>
</dbReference>
<dbReference type="OrthoDB" id="440781at2759"/>
<dbReference type="InterPro" id="IPR021569">
    <property type="entry name" value="TUG-UBL1"/>
</dbReference>
<dbReference type="InterPro" id="IPR001012">
    <property type="entry name" value="UBX_dom"/>
</dbReference>
<dbReference type="InterPro" id="IPR029071">
    <property type="entry name" value="Ubiquitin-like_domsf"/>
</dbReference>
<sequence>MSSVSVSFGVRTIKLKTTPSTPVKELIERSVSHFKLNATDSYDLFHQSTKLSNLPIRLLNLPQGAKLTLKQSSVKASLIQIKINVLNNPQNETGSVVKKVLDSITLKDLIEELEKDLKFSIIGSSYKVKLQSMTGVLENNDSSFGNFQDSTLKSFGLDNNSLLRLTFIKQMSVESNSTKKETPKPVTTQREEEDISSPGTKKYKQDLSTSTSSTPVPTPDVINLEEPEATTQSESVSSYEENIKEDQVKTQSESDIVMVDAVDAAAEEEDIKDEVDIKVFKAGEHQVTAIETSDSVYDISIPQLKSYQQLLSKRAHESTRQAQLKRSQIQKSKIENLKTVNVRIKFPNLIFVDFNISSSKTQQDLYSYVSETFLTDKSIKFELYTPHPFTLLDRNDNQLIQSFESRNLLLFQTNDPIASLIKQEYLQIVKDISETAAVKLELERQTLPDEDTLESNSTTSKSNSQSMRKSQTEYDDNNPVVKSRESKLKNLLRLSKR</sequence>
<evidence type="ECO:0000313" key="5">
    <source>
        <dbReference type="Proteomes" id="UP000774326"/>
    </source>
</evidence>
<feature type="compositionally biased region" description="Polar residues" evidence="1">
    <location>
        <begin position="229"/>
        <end position="240"/>
    </location>
</feature>
<evidence type="ECO:0008006" key="6">
    <source>
        <dbReference type="Google" id="ProtNLM"/>
    </source>
</evidence>
<comment type="caution">
    <text evidence="4">The sequence shown here is derived from an EMBL/GenBank/DDBJ whole genome shotgun (WGS) entry which is preliminary data.</text>
</comment>
<dbReference type="GO" id="GO:0005737">
    <property type="term" value="C:cytoplasm"/>
    <property type="evidence" value="ECO:0007669"/>
    <property type="project" value="TreeGrafter"/>
</dbReference>
<reference evidence="4" key="1">
    <citation type="journal article" date="2021" name="Open Biol.">
        <title>Shared evolutionary footprints suggest mitochondrial oxidative damage underlies multiple complex I losses in fungi.</title>
        <authorList>
            <person name="Schikora-Tamarit M.A."/>
            <person name="Marcet-Houben M."/>
            <person name="Nosek J."/>
            <person name="Gabaldon T."/>
        </authorList>
    </citation>
    <scope>NUCLEOTIDE SEQUENCE</scope>
    <source>
        <strain evidence="4">CBS2887</strain>
    </source>
</reference>
<dbReference type="SUPFAM" id="SSF54236">
    <property type="entry name" value="Ubiquitin-like"/>
    <property type="match status" value="2"/>
</dbReference>
<proteinExistence type="predicted"/>
<feature type="region of interest" description="Disordered" evidence="1">
    <location>
        <begin position="174"/>
        <end position="246"/>
    </location>
</feature>
<accession>A0A9P8Q5M5</accession>
<name>A0A9P8Q5M5_WICPI</name>
<keyword evidence="5" id="KW-1185">Reference proteome</keyword>
<dbReference type="AlphaFoldDB" id="A0A9P8Q5M5"/>
<dbReference type="GO" id="GO:0006886">
    <property type="term" value="P:intracellular protein transport"/>
    <property type="evidence" value="ECO:0007669"/>
    <property type="project" value="TreeGrafter"/>
</dbReference>
<feature type="compositionally biased region" description="Low complexity" evidence="1">
    <location>
        <begin position="455"/>
        <end position="466"/>
    </location>
</feature>
<evidence type="ECO:0000259" key="2">
    <source>
        <dbReference type="Pfam" id="PF00789"/>
    </source>
</evidence>
<dbReference type="PANTHER" id="PTHR46467:SF1">
    <property type="entry name" value="TETHER CONTAINING UBX DOMAIN FOR GLUT4"/>
    <property type="match status" value="1"/>
</dbReference>
<protein>
    <recommendedName>
        <fullName evidence="6">UBX domain-containing protein</fullName>
    </recommendedName>
</protein>
<dbReference type="Gene3D" id="3.10.20.90">
    <property type="entry name" value="Phosphatidylinositol 3-kinase Catalytic Subunit, Chain A, domain 1"/>
    <property type="match status" value="1"/>
</dbReference>
<feature type="region of interest" description="Disordered" evidence="1">
    <location>
        <begin position="448"/>
        <end position="497"/>
    </location>
</feature>
<feature type="domain" description="TUG ubiquitin-like" evidence="3">
    <location>
        <begin position="7"/>
        <end position="69"/>
    </location>
</feature>
<dbReference type="EMBL" id="JAEUBG010003198">
    <property type="protein sequence ID" value="KAH3683234.1"/>
    <property type="molecule type" value="Genomic_DNA"/>
</dbReference>
<evidence type="ECO:0000256" key="1">
    <source>
        <dbReference type="SAM" id="MobiDB-lite"/>
    </source>
</evidence>
<gene>
    <name evidence="4" type="ORF">WICPIJ_005792</name>
</gene>
<feature type="domain" description="UBX" evidence="2">
    <location>
        <begin position="338"/>
        <end position="403"/>
    </location>
</feature>
<dbReference type="GO" id="GO:0012506">
    <property type="term" value="C:vesicle membrane"/>
    <property type="evidence" value="ECO:0007669"/>
    <property type="project" value="TreeGrafter"/>
</dbReference>
<reference evidence="4" key="2">
    <citation type="submission" date="2021-01" db="EMBL/GenBank/DDBJ databases">
        <authorList>
            <person name="Schikora-Tamarit M.A."/>
        </authorList>
    </citation>
    <scope>NUCLEOTIDE SEQUENCE</scope>
    <source>
        <strain evidence="4">CBS2887</strain>
    </source>
</reference>
<organism evidence="4 5">
    <name type="scientific">Wickerhamomyces pijperi</name>
    <name type="common">Yeast</name>
    <name type="synonym">Pichia pijperi</name>
    <dbReference type="NCBI Taxonomy" id="599730"/>
    <lineage>
        <taxon>Eukaryota</taxon>
        <taxon>Fungi</taxon>
        <taxon>Dikarya</taxon>
        <taxon>Ascomycota</taxon>
        <taxon>Saccharomycotina</taxon>
        <taxon>Saccharomycetes</taxon>
        <taxon>Phaffomycetales</taxon>
        <taxon>Wickerhamomycetaceae</taxon>
        <taxon>Wickerhamomyces</taxon>
    </lineage>
</organism>